<gene>
    <name evidence="2" type="ORF">UFOVP125_40</name>
</gene>
<organism evidence="2">
    <name type="scientific">uncultured Caudovirales phage</name>
    <dbReference type="NCBI Taxonomy" id="2100421"/>
    <lineage>
        <taxon>Viruses</taxon>
        <taxon>Duplodnaviria</taxon>
        <taxon>Heunggongvirae</taxon>
        <taxon>Uroviricota</taxon>
        <taxon>Caudoviricetes</taxon>
        <taxon>Peduoviridae</taxon>
        <taxon>Maltschvirus</taxon>
        <taxon>Maltschvirus maltsch</taxon>
    </lineage>
</organism>
<keyword evidence="1" id="KW-0812">Transmembrane</keyword>
<name>A0A6J5LFV1_9CAUD</name>
<protein>
    <submittedName>
        <fullName evidence="2">Uncharacterized protein</fullName>
    </submittedName>
</protein>
<keyword evidence="1" id="KW-1133">Transmembrane helix</keyword>
<sequence>MRYREHYPITKPMRPLAYAITWLALTLAFAVFGITLSYWI</sequence>
<evidence type="ECO:0000313" key="2">
    <source>
        <dbReference type="EMBL" id="CAB4131830.1"/>
    </source>
</evidence>
<feature type="transmembrane region" description="Helical" evidence="1">
    <location>
        <begin position="16"/>
        <end position="39"/>
    </location>
</feature>
<keyword evidence="1" id="KW-0472">Membrane</keyword>
<reference evidence="2" key="1">
    <citation type="submission" date="2020-04" db="EMBL/GenBank/DDBJ databases">
        <authorList>
            <person name="Chiriac C."/>
            <person name="Salcher M."/>
            <person name="Ghai R."/>
            <person name="Kavagutti S V."/>
        </authorList>
    </citation>
    <scope>NUCLEOTIDE SEQUENCE</scope>
</reference>
<proteinExistence type="predicted"/>
<evidence type="ECO:0000256" key="1">
    <source>
        <dbReference type="SAM" id="Phobius"/>
    </source>
</evidence>
<dbReference type="EMBL" id="LR796253">
    <property type="protein sequence ID" value="CAB4131830.1"/>
    <property type="molecule type" value="Genomic_DNA"/>
</dbReference>
<accession>A0A6J5LFV1</accession>